<organism evidence="1 2">
    <name type="scientific">Brevundimonas olei</name>
    <dbReference type="NCBI Taxonomy" id="657642"/>
    <lineage>
        <taxon>Bacteria</taxon>
        <taxon>Pseudomonadati</taxon>
        <taxon>Pseudomonadota</taxon>
        <taxon>Alphaproteobacteria</taxon>
        <taxon>Caulobacterales</taxon>
        <taxon>Caulobacteraceae</taxon>
        <taxon>Brevundimonas</taxon>
    </lineage>
</organism>
<dbReference type="RefSeq" id="WP_338575468.1">
    <property type="nucleotide sequence ID" value="NZ_CP146369.1"/>
</dbReference>
<evidence type="ECO:0000313" key="1">
    <source>
        <dbReference type="EMBL" id="WWT53605.1"/>
    </source>
</evidence>
<evidence type="ECO:0000313" key="2">
    <source>
        <dbReference type="Proteomes" id="UP001363460"/>
    </source>
</evidence>
<accession>A0ABZ2I7M7</accession>
<gene>
    <name evidence="1" type="ORF">V8J38_10065</name>
</gene>
<protein>
    <submittedName>
        <fullName evidence="1">Uncharacterized protein</fullName>
    </submittedName>
</protein>
<dbReference type="Proteomes" id="UP001363460">
    <property type="component" value="Chromosome"/>
</dbReference>
<sequence length="80" mass="8633">MPHFTIRYSGSGTGVLRVECVTVEDAAAAMAEARRRLAVSRTFSSAEVFDDEHALYRLASRRDGVSAVEAGEARTSERAG</sequence>
<name>A0ABZ2I7M7_9CAUL</name>
<proteinExistence type="predicted"/>
<keyword evidence="2" id="KW-1185">Reference proteome</keyword>
<reference evidence="1 2" key="1">
    <citation type="submission" date="2024-02" db="EMBL/GenBank/DDBJ databases">
        <title>Distribution and functional of Brevundimonas-related endobacteria within Verticillium dahliae.</title>
        <authorList>
            <person name="Zeng H."/>
        </authorList>
    </citation>
    <scope>NUCLEOTIDE SEQUENCE [LARGE SCALE GENOMIC DNA]</scope>
    <source>
        <strain evidence="1 2">TRM 44200</strain>
    </source>
</reference>
<dbReference type="EMBL" id="CP146369">
    <property type="protein sequence ID" value="WWT53605.1"/>
    <property type="molecule type" value="Genomic_DNA"/>
</dbReference>